<gene>
    <name evidence="2" type="ORF">ROHU_020129</name>
</gene>
<comment type="caution">
    <text evidence="2">The sequence shown here is derived from an EMBL/GenBank/DDBJ whole genome shotgun (WGS) entry which is preliminary data.</text>
</comment>
<evidence type="ECO:0000256" key="1">
    <source>
        <dbReference type="SAM" id="MobiDB-lite"/>
    </source>
</evidence>
<dbReference type="AlphaFoldDB" id="A0A498N2S2"/>
<organism evidence="2 3">
    <name type="scientific">Labeo rohita</name>
    <name type="common">Indian major carp</name>
    <name type="synonym">Cyprinus rohita</name>
    <dbReference type="NCBI Taxonomy" id="84645"/>
    <lineage>
        <taxon>Eukaryota</taxon>
        <taxon>Metazoa</taxon>
        <taxon>Chordata</taxon>
        <taxon>Craniata</taxon>
        <taxon>Vertebrata</taxon>
        <taxon>Euteleostomi</taxon>
        <taxon>Actinopterygii</taxon>
        <taxon>Neopterygii</taxon>
        <taxon>Teleostei</taxon>
        <taxon>Ostariophysi</taxon>
        <taxon>Cypriniformes</taxon>
        <taxon>Cyprinidae</taxon>
        <taxon>Labeoninae</taxon>
        <taxon>Labeonini</taxon>
        <taxon>Labeo</taxon>
    </lineage>
</organism>
<feature type="region of interest" description="Disordered" evidence="1">
    <location>
        <begin position="59"/>
        <end position="107"/>
    </location>
</feature>
<accession>A0A498N2S2</accession>
<feature type="compositionally biased region" description="Polar residues" evidence="1">
    <location>
        <begin position="68"/>
        <end position="77"/>
    </location>
</feature>
<evidence type="ECO:0000313" key="3">
    <source>
        <dbReference type="Proteomes" id="UP000290572"/>
    </source>
</evidence>
<dbReference type="EMBL" id="QBIY01012038">
    <property type="protein sequence ID" value="RXN27340.1"/>
    <property type="molecule type" value="Genomic_DNA"/>
</dbReference>
<proteinExistence type="predicted"/>
<sequence>MGTKGEALACCFHQLGCLWKSQSQKEGGYDPKLFHSLRYHALPYADPSSPALIAANQQPAGLPPLSRRSWNGPTHTTGLARPMGKPLSTSPPLPLRPNRPLTDGRWP</sequence>
<protein>
    <submittedName>
        <fullName evidence="2">Uncharacterized protein</fullName>
    </submittedName>
</protein>
<reference evidence="2 3" key="1">
    <citation type="submission" date="2018-03" db="EMBL/GenBank/DDBJ databases">
        <title>Draft genome sequence of Rohu Carp (Labeo rohita).</title>
        <authorList>
            <person name="Das P."/>
            <person name="Kushwaha B."/>
            <person name="Joshi C.G."/>
            <person name="Kumar D."/>
            <person name="Nagpure N.S."/>
            <person name="Sahoo L."/>
            <person name="Das S.P."/>
            <person name="Bit A."/>
            <person name="Patnaik S."/>
            <person name="Meher P.K."/>
            <person name="Jayasankar P."/>
            <person name="Koringa P.G."/>
            <person name="Patel N.V."/>
            <person name="Hinsu A.T."/>
            <person name="Kumar R."/>
            <person name="Pandey M."/>
            <person name="Agarwal S."/>
            <person name="Srivastava S."/>
            <person name="Singh M."/>
            <person name="Iquebal M.A."/>
            <person name="Jaiswal S."/>
            <person name="Angadi U.B."/>
            <person name="Kumar N."/>
            <person name="Raza M."/>
            <person name="Shah T.M."/>
            <person name="Rai A."/>
            <person name="Jena J.K."/>
        </authorList>
    </citation>
    <scope>NUCLEOTIDE SEQUENCE [LARGE SCALE GENOMIC DNA]</scope>
    <source>
        <strain evidence="2">DASCIFA01</strain>
        <tissue evidence="2">Testis</tissue>
    </source>
</reference>
<keyword evidence="3" id="KW-1185">Reference proteome</keyword>
<name>A0A498N2S2_LABRO</name>
<evidence type="ECO:0000313" key="2">
    <source>
        <dbReference type="EMBL" id="RXN27340.1"/>
    </source>
</evidence>
<dbReference type="Proteomes" id="UP000290572">
    <property type="component" value="Unassembled WGS sequence"/>
</dbReference>